<dbReference type="KEGG" id="ares:IWH25_05670"/>
<dbReference type="Pfam" id="PF13466">
    <property type="entry name" value="STAS_2"/>
    <property type="match status" value="1"/>
</dbReference>
<gene>
    <name evidence="3" type="ORF">IWH25_05670</name>
</gene>
<dbReference type="Gene3D" id="3.30.750.24">
    <property type="entry name" value="STAS domain"/>
    <property type="match status" value="1"/>
</dbReference>
<evidence type="ECO:0000313" key="4">
    <source>
        <dbReference type="Proteomes" id="UP000663444"/>
    </source>
</evidence>
<evidence type="ECO:0000313" key="3">
    <source>
        <dbReference type="EMBL" id="QRJ64834.1"/>
    </source>
</evidence>
<protein>
    <submittedName>
        <fullName evidence="3">STAS domain-containing protein</fullName>
    </submittedName>
</protein>
<dbReference type="InterPro" id="IPR036513">
    <property type="entry name" value="STAS_dom_sf"/>
</dbReference>
<feature type="region of interest" description="Disordered" evidence="1">
    <location>
        <begin position="1"/>
        <end position="59"/>
    </location>
</feature>
<dbReference type="SUPFAM" id="SSF52091">
    <property type="entry name" value="SpoIIaa-like"/>
    <property type="match status" value="1"/>
</dbReference>
<evidence type="ECO:0000256" key="1">
    <source>
        <dbReference type="SAM" id="MobiDB-lite"/>
    </source>
</evidence>
<feature type="domain" description="STAS" evidence="2">
    <location>
        <begin position="353"/>
        <end position="416"/>
    </location>
</feature>
<organism evidence="3 4">
    <name type="scientific">Azospira restricta</name>
    <dbReference type="NCBI Taxonomy" id="404405"/>
    <lineage>
        <taxon>Bacteria</taxon>
        <taxon>Pseudomonadati</taxon>
        <taxon>Pseudomonadota</taxon>
        <taxon>Betaproteobacteria</taxon>
        <taxon>Rhodocyclales</taxon>
        <taxon>Rhodocyclaceae</taxon>
        <taxon>Azospira</taxon>
    </lineage>
</organism>
<name>A0A974Y4V5_9RHOO</name>
<dbReference type="AlphaFoldDB" id="A0A974Y4V5"/>
<keyword evidence="4" id="KW-1185">Reference proteome</keyword>
<reference evidence="3" key="1">
    <citation type="submission" date="2020-11" db="EMBL/GenBank/DDBJ databases">
        <title>Azospira restricta DSM 18626 genome sequence.</title>
        <authorList>
            <person name="Moe W.M."/>
        </authorList>
    </citation>
    <scope>NUCLEOTIDE SEQUENCE</scope>
    <source>
        <strain evidence="3">DSM 18626</strain>
    </source>
</reference>
<dbReference type="InterPro" id="IPR002645">
    <property type="entry name" value="STAS_dom"/>
</dbReference>
<proteinExistence type="predicted"/>
<sequence>MVFSFFKKPPPEKMVAKPAAAPPRPKSEDAPFTDSRPPAGGVSQPPPGTGGEATPRELESLDFTSPSQFSDLSETPGDIHVETDIDPIQADVEQAAILYANAQDDAARAMLENAVHANPFGPGERLWLMLFDLYRLTGQRAPFDALSLEYARAFEKSPPPWQNANGSKPAAKAPAAPAPAGTVLFKGELTGDNDAAFAALDQAIAKNPKLRVELTKVQAVDDLGAERLLGVLTAARKKKADIELVGRDALAALLESRIETGRREESGCWLLLLELYQLMGRQDAFEEMAINYAVTFEMSPPSWEPKRVAAAEPKPVLALAAAEAPQEAKAYMPKGNLKNERFGDLQGFAEKQEALVLDFSAVTRIDFVSAGTLVNLLTAVKRQGKRILIRHPNRLVSELLGVVGVAAVADFEFAKN</sequence>
<dbReference type="Proteomes" id="UP000663444">
    <property type="component" value="Chromosome"/>
</dbReference>
<dbReference type="RefSeq" id="WP_203388362.1">
    <property type="nucleotide sequence ID" value="NZ_CP064781.1"/>
</dbReference>
<dbReference type="PROSITE" id="PS50801">
    <property type="entry name" value="STAS"/>
    <property type="match status" value="1"/>
</dbReference>
<dbReference type="EMBL" id="CP064781">
    <property type="protein sequence ID" value="QRJ64834.1"/>
    <property type="molecule type" value="Genomic_DNA"/>
</dbReference>
<dbReference type="InterPro" id="IPR058548">
    <property type="entry name" value="MlaB-like_STAS"/>
</dbReference>
<evidence type="ECO:0000259" key="2">
    <source>
        <dbReference type="PROSITE" id="PS50801"/>
    </source>
</evidence>
<accession>A0A974Y4V5</accession>